<dbReference type="PROSITE" id="PS51257">
    <property type="entry name" value="PROKAR_LIPOPROTEIN"/>
    <property type="match status" value="1"/>
</dbReference>
<dbReference type="PANTHER" id="PTHR35936">
    <property type="entry name" value="MEMBRANE-BOUND LYTIC MUREIN TRANSGLYCOSYLASE F"/>
    <property type="match status" value="1"/>
</dbReference>
<dbReference type="EMBL" id="DF977000">
    <property type="protein sequence ID" value="GAQ24907.1"/>
    <property type="molecule type" value="Genomic_DNA"/>
</dbReference>
<feature type="signal peptide" evidence="3">
    <location>
        <begin position="1"/>
        <end position="30"/>
    </location>
</feature>
<dbReference type="Gene3D" id="3.40.190.10">
    <property type="entry name" value="Periplasmic binding protein-like II"/>
    <property type="match status" value="2"/>
</dbReference>
<name>A0A0U9HFK5_9FIRM</name>
<gene>
    <name evidence="5" type="ORF">TSYNT_6291</name>
</gene>
<dbReference type="InterPro" id="IPR001638">
    <property type="entry name" value="Solute-binding_3/MltF_N"/>
</dbReference>
<evidence type="ECO:0000313" key="6">
    <source>
        <dbReference type="Proteomes" id="UP000062160"/>
    </source>
</evidence>
<evidence type="ECO:0000259" key="4">
    <source>
        <dbReference type="SMART" id="SM00062"/>
    </source>
</evidence>
<proteinExistence type="predicted"/>
<dbReference type="PANTHER" id="PTHR35936:SF34">
    <property type="entry name" value="ABC TRANSPORTER EXTRACELLULAR-BINDING PROTEIN YCKB-RELATED"/>
    <property type="match status" value="1"/>
</dbReference>
<evidence type="ECO:0000256" key="2">
    <source>
        <dbReference type="SAM" id="MobiDB-lite"/>
    </source>
</evidence>
<dbReference type="SMART" id="SM00062">
    <property type="entry name" value="PBPb"/>
    <property type="match status" value="1"/>
</dbReference>
<feature type="domain" description="Solute-binding protein family 3/N-terminal" evidence="4">
    <location>
        <begin position="63"/>
        <end position="288"/>
    </location>
</feature>
<reference evidence="5" key="1">
    <citation type="journal article" date="2016" name="Genome Announc.">
        <title>Draft Genome Sequence of the Syntrophic Lactate-Degrading Bacterium Tepidanaerobacter syntrophicus JLT.</title>
        <authorList>
            <person name="Matsuura N."/>
            <person name="Ohashi A."/>
            <person name="Tourlousse D.M."/>
            <person name="Sekiguchi Y."/>
        </authorList>
    </citation>
    <scope>NUCLEOTIDE SEQUENCE [LARGE SCALE GENOMIC DNA]</scope>
    <source>
        <strain evidence="5">JL</strain>
    </source>
</reference>
<evidence type="ECO:0000256" key="1">
    <source>
        <dbReference type="ARBA" id="ARBA00022729"/>
    </source>
</evidence>
<protein>
    <submittedName>
        <fullName evidence="5">Polar amino acid transport system substrate-binding protein</fullName>
    </submittedName>
</protein>
<dbReference type="AlphaFoldDB" id="A0A0U9HFK5"/>
<dbReference type="Pfam" id="PF00497">
    <property type="entry name" value="SBP_bac_3"/>
    <property type="match status" value="1"/>
</dbReference>
<sequence>MKKGFKIGIVVILVLILGMFSLAGCSNNNAASNTDDNKASQENESQQAGASEDSFDKIKQVGKVVMGLDDTFAPMGFRDQNNEIVGFDVDLAKEVFKRNDLELVLQPIDWSMKESELNAGNIDMIWNGYTITDERKEKVAFSKPYLDNRQVIVVLKGSDIKSKNDLAGKKVAAQTGSSAVDAMNTEAELVKSFDGGGPVLFDTNNEAFMDLEAGRVDAVVADEILARYYIKQKGSDKYVILDEDFGKEQYGVGFRKQDKKLLEMVNNTLDEMKKDGTYETIYKKWFAE</sequence>
<feature type="chain" id="PRO_5006864892" evidence="3">
    <location>
        <begin position="31"/>
        <end position="288"/>
    </location>
</feature>
<feature type="region of interest" description="Disordered" evidence="2">
    <location>
        <begin position="32"/>
        <end position="53"/>
    </location>
</feature>
<dbReference type="SUPFAM" id="SSF53850">
    <property type="entry name" value="Periplasmic binding protein-like II"/>
    <property type="match status" value="1"/>
</dbReference>
<dbReference type="Proteomes" id="UP000062160">
    <property type="component" value="Unassembled WGS sequence"/>
</dbReference>
<dbReference type="STRING" id="224999.GCA_001485475_00916"/>
<evidence type="ECO:0000256" key="3">
    <source>
        <dbReference type="SAM" id="SignalP"/>
    </source>
</evidence>
<keyword evidence="1 3" id="KW-0732">Signal</keyword>
<accession>A0A0U9HFK5</accession>
<evidence type="ECO:0000313" key="5">
    <source>
        <dbReference type="EMBL" id="GAQ24907.1"/>
    </source>
</evidence>
<dbReference type="CDD" id="cd00996">
    <property type="entry name" value="PBP2_AatB_like"/>
    <property type="match status" value="1"/>
</dbReference>
<dbReference type="RefSeq" id="WP_059032173.1">
    <property type="nucleotide sequence ID" value="NZ_DF977000.1"/>
</dbReference>
<organism evidence="5">
    <name type="scientific">Tepidanaerobacter syntrophicus</name>
    <dbReference type="NCBI Taxonomy" id="224999"/>
    <lineage>
        <taxon>Bacteria</taxon>
        <taxon>Bacillati</taxon>
        <taxon>Bacillota</taxon>
        <taxon>Clostridia</taxon>
        <taxon>Thermosediminibacterales</taxon>
        <taxon>Tepidanaerobacteraceae</taxon>
        <taxon>Tepidanaerobacter</taxon>
    </lineage>
</organism>
<dbReference type="OrthoDB" id="9774451at2"/>
<keyword evidence="6" id="KW-1185">Reference proteome</keyword>